<keyword evidence="2" id="KW-1185">Reference proteome</keyword>
<reference evidence="2" key="1">
    <citation type="journal article" date="2019" name="Int. J. Syst. Evol. Microbiol.">
        <title>The Global Catalogue of Microorganisms (GCM) 10K type strain sequencing project: providing services to taxonomists for standard genome sequencing and annotation.</title>
        <authorList>
            <consortium name="The Broad Institute Genomics Platform"/>
            <consortium name="The Broad Institute Genome Sequencing Center for Infectious Disease"/>
            <person name="Wu L."/>
            <person name="Ma J."/>
        </authorList>
    </citation>
    <scope>NUCLEOTIDE SEQUENCE [LARGE SCALE GENOMIC DNA]</scope>
    <source>
        <strain evidence="2">KCTC 23984</strain>
    </source>
</reference>
<sequence>MADFDQAVLDFINKHNLIGIKAGKNRDTFLQIWMVVVDRRVLARSWGLKERSWFNSFLQDPHGQIQCGDRTVAIKARVQEGDEELQERISQAYLRKYDKGENSFYEHGIIRPEHVAKTMEFLPFGE</sequence>
<dbReference type="RefSeq" id="WP_377485878.1">
    <property type="nucleotide sequence ID" value="NZ_JBHUOX010000010.1"/>
</dbReference>
<dbReference type="Gene3D" id="2.30.110.10">
    <property type="entry name" value="Electron Transport, Fmn-binding Protein, Chain A"/>
    <property type="match status" value="1"/>
</dbReference>
<dbReference type="InterPro" id="IPR016888">
    <property type="entry name" value="UCP028498"/>
</dbReference>
<evidence type="ECO:0000313" key="1">
    <source>
        <dbReference type="EMBL" id="MFD3001612.1"/>
    </source>
</evidence>
<evidence type="ECO:0000313" key="2">
    <source>
        <dbReference type="Proteomes" id="UP001597641"/>
    </source>
</evidence>
<comment type="caution">
    <text evidence="1">The sequence shown here is derived from an EMBL/GenBank/DDBJ whole genome shotgun (WGS) entry which is preliminary data.</text>
</comment>
<accession>A0ABW6BXE7</accession>
<protein>
    <submittedName>
        <fullName evidence="1">DUF2255 family protein</fullName>
    </submittedName>
</protein>
<dbReference type="Proteomes" id="UP001597641">
    <property type="component" value="Unassembled WGS sequence"/>
</dbReference>
<dbReference type="Pfam" id="PF10012">
    <property type="entry name" value="DUF2255"/>
    <property type="match status" value="1"/>
</dbReference>
<dbReference type="InterPro" id="IPR012349">
    <property type="entry name" value="Split_barrel_FMN-bd"/>
</dbReference>
<dbReference type="EMBL" id="JBHUOX010000010">
    <property type="protein sequence ID" value="MFD3001612.1"/>
    <property type="molecule type" value="Genomic_DNA"/>
</dbReference>
<organism evidence="1 2">
    <name type="scientific">Pontibacter toksunensis</name>
    <dbReference type="NCBI Taxonomy" id="1332631"/>
    <lineage>
        <taxon>Bacteria</taxon>
        <taxon>Pseudomonadati</taxon>
        <taxon>Bacteroidota</taxon>
        <taxon>Cytophagia</taxon>
        <taxon>Cytophagales</taxon>
        <taxon>Hymenobacteraceae</taxon>
        <taxon>Pontibacter</taxon>
    </lineage>
</organism>
<gene>
    <name evidence="1" type="ORF">ACFS7Z_14670</name>
</gene>
<proteinExistence type="predicted"/>
<name>A0ABW6BXE7_9BACT</name>